<protein>
    <recommendedName>
        <fullName evidence="4 7">dTDP-4-dehydrorhamnose 3,5-epimerase</fullName>
        <ecNumber evidence="3 7">5.1.3.13</ecNumber>
    </recommendedName>
    <alternativeName>
        <fullName evidence="7">Thymidine diphospho-4-keto-rhamnose 3,5-epimerase</fullName>
    </alternativeName>
</protein>
<evidence type="ECO:0000256" key="2">
    <source>
        <dbReference type="ARBA" id="ARBA00001997"/>
    </source>
</evidence>
<feature type="active site" description="Proton donor" evidence="5">
    <location>
        <position position="130"/>
    </location>
</feature>
<evidence type="ECO:0000256" key="3">
    <source>
        <dbReference type="ARBA" id="ARBA00012098"/>
    </source>
</evidence>
<evidence type="ECO:0000256" key="1">
    <source>
        <dbReference type="ARBA" id="ARBA00001298"/>
    </source>
</evidence>
<dbReference type="GO" id="GO:0008830">
    <property type="term" value="F:dTDP-4-dehydrorhamnose 3,5-epimerase activity"/>
    <property type="evidence" value="ECO:0007669"/>
    <property type="project" value="UniProtKB-UniRule"/>
</dbReference>
<evidence type="ECO:0000256" key="7">
    <source>
        <dbReference type="RuleBase" id="RU364069"/>
    </source>
</evidence>
<dbReference type="EMBL" id="JAKUDL010000002">
    <property type="protein sequence ID" value="MCH4293901.1"/>
    <property type="molecule type" value="Genomic_DNA"/>
</dbReference>
<comment type="similarity">
    <text evidence="7">Belongs to the dTDP-4-dehydrorhamnose 3,5-epimerase family.</text>
</comment>
<proteinExistence type="inferred from homology"/>
<comment type="caution">
    <text evidence="8">The sequence shown here is derived from an EMBL/GenBank/DDBJ whole genome shotgun (WGS) entry which is preliminary data.</text>
</comment>
<dbReference type="Pfam" id="PF00908">
    <property type="entry name" value="dTDP_sugar_isom"/>
    <property type="match status" value="1"/>
</dbReference>
<comment type="function">
    <text evidence="2 7">Catalyzes the epimerization of the C3' and C5'positions of dTDP-6-deoxy-D-xylo-4-hexulose, forming dTDP-6-deoxy-L-lyxo-4-hexulose.</text>
</comment>
<feature type="site" description="Participates in a stacking interaction with the thymidine ring of dTDP-4-oxo-6-deoxyglucose" evidence="6">
    <location>
        <position position="136"/>
    </location>
</feature>
<dbReference type="InterPro" id="IPR000888">
    <property type="entry name" value="RmlC-like"/>
</dbReference>
<dbReference type="InterPro" id="IPR014710">
    <property type="entry name" value="RmlC-like_jellyroll"/>
</dbReference>
<dbReference type="NCBIfam" id="TIGR01221">
    <property type="entry name" value="rmlC"/>
    <property type="match status" value="1"/>
</dbReference>
<gene>
    <name evidence="8" type="primary">rfbC</name>
    <name evidence="8" type="ORF">MJ923_06230</name>
</gene>
<dbReference type="GO" id="GO:0005829">
    <property type="term" value="C:cytosol"/>
    <property type="evidence" value="ECO:0007669"/>
    <property type="project" value="TreeGrafter"/>
</dbReference>
<keyword evidence="7 8" id="KW-0413">Isomerase</keyword>
<organism evidence="8 9">
    <name type="scientific">Shewanella zhuhaiensis</name>
    <dbReference type="NCBI Taxonomy" id="2919576"/>
    <lineage>
        <taxon>Bacteria</taxon>
        <taxon>Pseudomonadati</taxon>
        <taxon>Pseudomonadota</taxon>
        <taxon>Gammaproteobacteria</taxon>
        <taxon>Alteromonadales</taxon>
        <taxon>Shewanellaceae</taxon>
        <taxon>Shewanella</taxon>
    </lineage>
</organism>
<comment type="catalytic activity">
    <reaction evidence="1 7">
        <text>dTDP-4-dehydro-6-deoxy-alpha-D-glucose = dTDP-4-dehydro-beta-L-rhamnose</text>
        <dbReference type="Rhea" id="RHEA:16969"/>
        <dbReference type="ChEBI" id="CHEBI:57649"/>
        <dbReference type="ChEBI" id="CHEBI:62830"/>
        <dbReference type="EC" id="5.1.3.13"/>
    </reaction>
</comment>
<sequence>MQVLATAIAEVKLIIPKVFRDERGYFLESFQQQRFAESVAPVDFVQDNLSHSVKGSLRGLHWQEQHPQDKLISVLQGEIFDVAVDIRKGSPTYGKWVGEVLSSDNHKQIFIPKGFAHGFYVLSETALVSYKCSDFYHPASERCIRWDDPVLAIDWPLSRSPLISEKDNLGMAFVDL</sequence>
<evidence type="ECO:0000313" key="8">
    <source>
        <dbReference type="EMBL" id="MCH4293901.1"/>
    </source>
</evidence>
<accession>A0AAJ1EZB0</accession>
<dbReference type="RefSeq" id="WP_240590364.1">
    <property type="nucleotide sequence ID" value="NZ_JAKUDL010000002.1"/>
</dbReference>
<feature type="active site" description="Proton acceptor" evidence="5">
    <location>
        <position position="61"/>
    </location>
</feature>
<evidence type="ECO:0000256" key="5">
    <source>
        <dbReference type="PIRSR" id="PIRSR600888-1"/>
    </source>
</evidence>
<dbReference type="PANTHER" id="PTHR21047">
    <property type="entry name" value="DTDP-6-DEOXY-D-GLUCOSE-3,5 EPIMERASE"/>
    <property type="match status" value="1"/>
</dbReference>
<keyword evidence="9" id="KW-1185">Reference proteome</keyword>
<evidence type="ECO:0000256" key="6">
    <source>
        <dbReference type="PIRSR" id="PIRSR600888-3"/>
    </source>
</evidence>
<reference evidence="8 9" key="1">
    <citation type="submission" date="2022-02" db="EMBL/GenBank/DDBJ databases">
        <title>The genome sequence of Shewanella sp. 3B26.</title>
        <authorList>
            <person name="Du J."/>
        </authorList>
    </citation>
    <scope>NUCLEOTIDE SEQUENCE [LARGE SCALE GENOMIC DNA]</scope>
    <source>
        <strain evidence="8 9">3B26</strain>
    </source>
</reference>
<dbReference type="SUPFAM" id="SSF51182">
    <property type="entry name" value="RmlC-like cupins"/>
    <property type="match status" value="1"/>
</dbReference>
<dbReference type="AlphaFoldDB" id="A0AAJ1EZB0"/>
<dbReference type="PANTHER" id="PTHR21047:SF2">
    <property type="entry name" value="THYMIDINE DIPHOSPHO-4-KETO-RHAMNOSE 3,5-EPIMERASE"/>
    <property type="match status" value="1"/>
</dbReference>
<dbReference type="EC" id="5.1.3.13" evidence="3 7"/>
<name>A0AAJ1EZB0_9GAMM</name>
<dbReference type="CDD" id="cd00438">
    <property type="entry name" value="cupin_RmlC"/>
    <property type="match status" value="1"/>
</dbReference>
<dbReference type="InterPro" id="IPR011051">
    <property type="entry name" value="RmlC_Cupin_sf"/>
</dbReference>
<evidence type="ECO:0000313" key="9">
    <source>
        <dbReference type="Proteomes" id="UP001297581"/>
    </source>
</evidence>
<comment type="pathway">
    <text evidence="7">Carbohydrate biosynthesis; dTDP-L-rhamnose biosynthesis.</text>
</comment>
<dbReference type="GO" id="GO:0019305">
    <property type="term" value="P:dTDP-rhamnose biosynthetic process"/>
    <property type="evidence" value="ECO:0007669"/>
    <property type="project" value="UniProtKB-UniRule"/>
</dbReference>
<dbReference type="GO" id="GO:0000271">
    <property type="term" value="P:polysaccharide biosynthetic process"/>
    <property type="evidence" value="ECO:0007669"/>
    <property type="project" value="TreeGrafter"/>
</dbReference>
<dbReference type="Gene3D" id="2.60.120.10">
    <property type="entry name" value="Jelly Rolls"/>
    <property type="match status" value="1"/>
</dbReference>
<comment type="subunit">
    <text evidence="7">Homodimer.</text>
</comment>
<dbReference type="Proteomes" id="UP001297581">
    <property type="component" value="Unassembled WGS sequence"/>
</dbReference>
<evidence type="ECO:0000256" key="4">
    <source>
        <dbReference type="ARBA" id="ARBA00019595"/>
    </source>
</evidence>